<dbReference type="GO" id="GO:0033588">
    <property type="term" value="C:elongator holoenzyme complex"/>
    <property type="evidence" value="ECO:0007669"/>
    <property type="project" value="InterPro"/>
</dbReference>
<dbReference type="GO" id="GO:0002098">
    <property type="term" value="P:tRNA wobble uridine modification"/>
    <property type="evidence" value="ECO:0007669"/>
    <property type="project" value="InterPro"/>
</dbReference>
<evidence type="ECO:0000256" key="9">
    <source>
        <dbReference type="SAM" id="MobiDB-lite"/>
    </source>
</evidence>
<evidence type="ECO:0000313" key="10">
    <source>
        <dbReference type="EMBL" id="KAJ7393535.1"/>
    </source>
</evidence>
<evidence type="ECO:0000256" key="6">
    <source>
        <dbReference type="ARBA" id="ARBA00022490"/>
    </source>
</evidence>
<dbReference type="GO" id="GO:0005634">
    <property type="term" value="C:nucleus"/>
    <property type="evidence" value="ECO:0007669"/>
    <property type="project" value="UniProtKB-SubCell"/>
</dbReference>
<dbReference type="InterPro" id="IPR027417">
    <property type="entry name" value="P-loop_NTPase"/>
</dbReference>
<keyword evidence="6" id="KW-0963">Cytoplasm</keyword>
<evidence type="ECO:0000256" key="3">
    <source>
        <dbReference type="ARBA" id="ARBA00005043"/>
    </source>
</evidence>
<feature type="region of interest" description="Disordered" evidence="9">
    <location>
        <begin position="291"/>
        <end position="328"/>
    </location>
</feature>
<sequence>MLLGDIINGKEKSHLVIVHDNINQNGKPLLSCFVKSLLESIDFVHAILWDVSPGQFIGAFDPHLRERIFCYDGFSDPLGWNLTKNECDDSHVSVIHQNSNLAQVVKNNMAHCCSQSSNSGNVVKVAVVINSLSRLLLWKSSSAVCTLLNQLYSNPLDSQAGYQVVQVVGLVHTDLHDDQTLNAVNFLASSLLWITQDNNEPKAADQSTCWCRILHKRKTGKVIKKVESFAISNEFELTEHHDKDWNVSSSTANSEPVKEVDPTQNLTFNLKLTDNERQARSNLKLPYMYHEEKKSEVSVNPSGEGKVFYQPDEADDFDEEDPDEDLDI</sequence>
<organism evidence="10 11">
    <name type="scientific">Desmophyllum pertusum</name>
    <dbReference type="NCBI Taxonomy" id="174260"/>
    <lineage>
        <taxon>Eukaryota</taxon>
        <taxon>Metazoa</taxon>
        <taxon>Cnidaria</taxon>
        <taxon>Anthozoa</taxon>
        <taxon>Hexacorallia</taxon>
        <taxon>Scleractinia</taxon>
        <taxon>Caryophylliina</taxon>
        <taxon>Caryophylliidae</taxon>
        <taxon>Desmophyllum</taxon>
    </lineage>
</organism>
<proteinExistence type="inferred from homology"/>
<dbReference type="EMBL" id="MU825398">
    <property type="protein sequence ID" value="KAJ7393535.1"/>
    <property type="molecule type" value="Genomic_DNA"/>
</dbReference>
<evidence type="ECO:0000256" key="1">
    <source>
        <dbReference type="ARBA" id="ARBA00004123"/>
    </source>
</evidence>
<protein>
    <recommendedName>
        <fullName evidence="5">Elongator complex protein 5</fullName>
    </recommendedName>
</protein>
<dbReference type="PANTHER" id="PTHR15641">
    <property type="entry name" value="ELONGATOR COMPLEX PROTEIN 5"/>
    <property type="match status" value="1"/>
</dbReference>
<evidence type="ECO:0000256" key="5">
    <source>
        <dbReference type="ARBA" id="ARBA00020264"/>
    </source>
</evidence>
<dbReference type="InterPro" id="IPR019519">
    <property type="entry name" value="Elp5"/>
</dbReference>
<name>A0A9X0A5H3_9CNID</name>
<feature type="compositionally biased region" description="Acidic residues" evidence="9">
    <location>
        <begin position="312"/>
        <end position="328"/>
    </location>
</feature>
<keyword evidence="11" id="KW-1185">Reference proteome</keyword>
<evidence type="ECO:0000256" key="4">
    <source>
        <dbReference type="ARBA" id="ARBA00009567"/>
    </source>
</evidence>
<dbReference type="Proteomes" id="UP001163046">
    <property type="component" value="Unassembled WGS sequence"/>
</dbReference>
<accession>A0A9X0A5H3</accession>
<dbReference type="Gene3D" id="3.40.50.300">
    <property type="entry name" value="P-loop containing nucleotide triphosphate hydrolases"/>
    <property type="match status" value="1"/>
</dbReference>
<comment type="subcellular location">
    <subcellularLocation>
        <location evidence="2">Cytoplasm</location>
    </subcellularLocation>
    <subcellularLocation>
        <location evidence="1">Nucleus</location>
    </subcellularLocation>
</comment>
<evidence type="ECO:0000313" key="11">
    <source>
        <dbReference type="Proteomes" id="UP001163046"/>
    </source>
</evidence>
<dbReference type="GO" id="GO:0005829">
    <property type="term" value="C:cytosol"/>
    <property type="evidence" value="ECO:0007669"/>
    <property type="project" value="TreeGrafter"/>
</dbReference>
<dbReference type="Pfam" id="PF10483">
    <property type="entry name" value="Elong_Iki1"/>
    <property type="match status" value="1"/>
</dbReference>
<gene>
    <name evidence="10" type="primary">ELP5</name>
    <name evidence="10" type="ORF">OS493_006519</name>
</gene>
<evidence type="ECO:0000256" key="7">
    <source>
        <dbReference type="ARBA" id="ARBA00022694"/>
    </source>
</evidence>
<keyword evidence="7" id="KW-0819">tRNA processing</keyword>
<dbReference type="AlphaFoldDB" id="A0A9X0A5H3"/>
<comment type="pathway">
    <text evidence="3">tRNA modification; 5-methoxycarbonylmethyl-2-thiouridine-tRNA biosynthesis.</text>
</comment>
<keyword evidence="8" id="KW-0539">Nucleus</keyword>
<comment type="similarity">
    <text evidence="4">Belongs to the ELP5 family.</text>
</comment>
<comment type="caution">
    <text evidence="10">The sequence shown here is derived from an EMBL/GenBank/DDBJ whole genome shotgun (WGS) entry which is preliminary data.</text>
</comment>
<dbReference type="CDD" id="cd19496">
    <property type="entry name" value="Elp5"/>
    <property type="match status" value="1"/>
</dbReference>
<dbReference type="OrthoDB" id="166907at2759"/>
<evidence type="ECO:0000256" key="8">
    <source>
        <dbReference type="ARBA" id="ARBA00023242"/>
    </source>
</evidence>
<evidence type="ECO:0000256" key="2">
    <source>
        <dbReference type="ARBA" id="ARBA00004496"/>
    </source>
</evidence>
<dbReference type="PANTHER" id="PTHR15641:SF1">
    <property type="entry name" value="ELONGATOR COMPLEX PROTEIN 5"/>
    <property type="match status" value="1"/>
</dbReference>
<reference evidence="10" key="1">
    <citation type="submission" date="2023-01" db="EMBL/GenBank/DDBJ databases">
        <title>Genome assembly of the deep-sea coral Lophelia pertusa.</title>
        <authorList>
            <person name="Herrera S."/>
            <person name="Cordes E."/>
        </authorList>
    </citation>
    <scope>NUCLEOTIDE SEQUENCE</scope>
    <source>
        <strain evidence="10">USNM1676648</strain>
        <tissue evidence="10">Polyp</tissue>
    </source>
</reference>
<dbReference type="GO" id="GO:0000049">
    <property type="term" value="F:tRNA binding"/>
    <property type="evidence" value="ECO:0007669"/>
    <property type="project" value="TreeGrafter"/>
</dbReference>